<accession>A0A1M7REL6</accession>
<name>A0A1M7REL6_9ACTN</name>
<dbReference type="EMBL" id="FRCS01000010">
    <property type="protein sequence ID" value="SHN44674.1"/>
    <property type="molecule type" value="Genomic_DNA"/>
</dbReference>
<dbReference type="Proteomes" id="UP000184440">
    <property type="component" value="Unassembled WGS sequence"/>
</dbReference>
<proteinExistence type="predicted"/>
<dbReference type="STRING" id="134849.SAMN05443668_110317"/>
<evidence type="ECO:0000313" key="2">
    <source>
        <dbReference type="Proteomes" id="UP000184440"/>
    </source>
</evidence>
<sequence>MEGEVLTPEAGGRPFIWLDDEIADRRWVRTHHHEPALLHRVDGLLGLTDADFAAYRMFLRSRRPAMAPLPVGWLLGGCSDVMERHGPG</sequence>
<evidence type="ECO:0000313" key="1">
    <source>
        <dbReference type="EMBL" id="SHN44674.1"/>
    </source>
</evidence>
<protein>
    <submittedName>
        <fullName evidence="1">Uncharacterized protein</fullName>
    </submittedName>
</protein>
<organism evidence="1 2">
    <name type="scientific">Cryptosporangium aurantiacum</name>
    <dbReference type="NCBI Taxonomy" id="134849"/>
    <lineage>
        <taxon>Bacteria</taxon>
        <taxon>Bacillati</taxon>
        <taxon>Actinomycetota</taxon>
        <taxon>Actinomycetes</taxon>
        <taxon>Cryptosporangiales</taxon>
        <taxon>Cryptosporangiaceae</taxon>
        <taxon>Cryptosporangium</taxon>
    </lineage>
</organism>
<keyword evidence="2" id="KW-1185">Reference proteome</keyword>
<gene>
    <name evidence="1" type="ORF">SAMN05443668_110317</name>
</gene>
<reference evidence="1 2" key="1">
    <citation type="submission" date="2016-11" db="EMBL/GenBank/DDBJ databases">
        <authorList>
            <person name="Jaros S."/>
            <person name="Januszkiewicz K."/>
            <person name="Wedrychowicz H."/>
        </authorList>
    </citation>
    <scope>NUCLEOTIDE SEQUENCE [LARGE SCALE GENOMIC DNA]</scope>
    <source>
        <strain evidence="1 2">DSM 46144</strain>
    </source>
</reference>
<dbReference type="AlphaFoldDB" id="A0A1M7REL6"/>